<evidence type="ECO:0000256" key="2">
    <source>
        <dbReference type="ARBA" id="ARBA00022692"/>
    </source>
</evidence>
<gene>
    <name evidence="8" type="ORF">ABID21_003299</name>
</gene>
<evidence type="ECO:0000256" key="6">
    <source>
        <dbReference type="SAM" id="MobiDB-lite"/>
    </source>
</evidence>
<keyword evidence="5" id="KW-0175">Coiled coil</keyword>
<organism evidence="8 9">
    <name type="scientific">Pseudorhizobium tarimense</name>
    <dbReference type="NCBI Taxonomy" id="1079109"/>
    <lineage>
        <taxon>Bacteria</taxon>
        <taxon>Pseudomonadati</taxon>
        <taxon>Pseudomonadota</taxon>
        <taxon>Alphaproteobacteria</taxon>
        <taxon>Hyphomicrobiales</taxon>
        <taxon>Rhizobiaceae</taxon>
        <taxon>Rhizobium/Agrobacterium group</taxon>
        <taxon>Pseudorhizobium</taxon>
    </lineage>
</organism>
<sequence>MVTDKPPRRPKSSKSPVTIDATASETEAVAEPVRSNDSDDTDPGAVDGTVDRDTSEAVATPIEFAASKPEDDVKEEIAGSSERKATTEEDRPPEVTDGLAPPPAEDTEPRPPVTEQRRQGASAPTLVAAGIFGGIVALALAGSMQYAGYLPNGGANNTGTSSEIAALRQQVEALSQEQGPDQDLQARVEALEAAENEGGDDEVNQRLAAIEQQLSEVRSASETASNQRASEIDQLQQRLDALETQVNQPGPEQAAARAIIAAALKAAIDQGGSFNSELQTFAAAAPDDPAVSNLQPYAEDGVPTQAQLVDRFSEVSSQIIDAVNQPGTDQGIASRLMSSAISIVKVRRTGEVEGDTPEAIVARIENALRSGELMNAATAWESLPEEGKAVSQDFKQALDARIAVNALIADTVSRAVSETASQNQGATE</sequence>
<evidence type="ECO:0000256" key="4">
    <source>
        <dbReference type="ARBA" id="ARBA00023136"/>
    </source>
</evidence>
<feature type="compositionally biased region" description="Basic and acidic residues" evidence="6">
    <location>
        <begin position="68"/>
        <end position="94"/>
    </location>
</feature>
<evidence type="ECO:0000256" key="3">
    <source>
        <dbReference type="ARBA" id="ARBA00022989"/>
    </source>
</evidence>
<evidence type="ECO:0000313" key="8">
    <source>
        <dbReference type="EMBL" id="MET3587177.1"/>
    </source>
</evidence>
<evidence type="ECO:0000256" key="1">
    <source>
        <dbReference type="ARBA" id="ARBA00004370"/>
    </source>
</evidence>
<feature type="coiled-coil region" evidence="5">
    <location>
        <begin position="207"/>
        <end position="245"/>
    </location>
</feature>
<protein>
    <recommendedName>
        <fullName evidence="10">Inner membrane protein</fullName>
    </recommendedName>
</protein>
<evidence type="ECO:0008006" key="10">
    <source>
        <dbReference type="Google" id="ProtNLM"/>
    </source>
</evidence>
<keyword evidence="9" id="KW-1185">Reference proteome</keyword>
<comment type="caution">
    <text evidence="8">The sequence shown here is derived from an EMBL/GenBank/DDBJ whole genome shotgun (WGS) entry which is preliminary data.</text>
</comment>
<keyword evidence="3 7" id="KW-1133">Transmembrane helix</keyword>
<accession>A0ABV2H9R4</accession>
<comment type="subcellular location">
    <subcellularLocation>
        <location evidence="1">Membrane</location>
    </subcellularLocation>
</comment>
<name>A0ABV2H9R4_9HYPH</name>
<evidence type="ECO:0000313" key="9">
    <source>
        <dbReference type="Proteomes" id="UP001549031"/>
    </source>
</evidence>
<dbReference type="RefSeq" id="WP_247244914.1">
    <property type="nucleotide sequence ID" value="NZ_JALJRA010000012.1"/>
</dbReference>
<dbReference type="Pfam" id="PF09731">
    <property type="entry name" value="Mitofilin"/>
    <property type="match status" value="1"/>
</dbReference>
<dbReference type="InterPro" id="IPR019133">
    <property type="entry name" value="MIC60"/>
</dbReference>
<feature type="region of interest" description="Disordered" evidence="6">
    <location>
        <begin position="1"/>
        <end position="122"/>
    </location>
</feature>
<evidence type="ECO:0000256" key="5">
    <source>
        <dbReference type="SAM" id="Coils"/>
    </source>
</evidence>
<feature type="transmembrane region" description="Helical" evidence="7">
    <location>
        <begin position="126"/>
        <end position="147"/>
    </location>
</feature>
<keyword evidence="2 7" id="KW-0812">Transmembrane</keyword>
<evidence type="ECO:0000256" key="7">
    <source>
        <dbReference type="SAM" id="Phobius"/>
    </source>
</evidence>
<dbReference type="EMBL" id="JBEPLJ010000012">
    <property type="protein sequence ID" value="MET3587177.1"/>
    <property type="molecule type" value="Genomic_DNA"/>
</dbReference>
<reference evidence="8 9" key="1">
    <citation type="submission" date="2024-06" db="EMBL/GenBank/DDBJ databases">
        <title>Genomic Encyclopedia of Type Strains, Phase IV (KMG-IV): sequencing the most valuable type-strain genomes for metagenomic binning, comparative biology and taxonomic classification.</title>
        <authorList>
            <person name="Goeker M."/>
        </authorList>
    </citation>
    <scope>NUCLEOTIDE SEQUENCE [LARGE SCALE GENOMIC DNA]</scope>
    <source>
        <strain evidence="8 9">DSM 105042</strain>
    </source>
</reference>
<dbReference type="Proteomes" id="UP001549031">
    <property type="component" value="Unassembled WGS sequence"/>
</dbReference>
<proteinExistence type="predicted"/>
<keyword evidence="4 7" id="KW-0472">Membrane</keyword>